<name>A0A8X7PFG8_BRACI</name>
<protein>
    <submittedName>
        <fullName evidence="2">Uncharacterized protein</fullName>
    </submittedName>
</protein>
<evidence type="ECO:0000313" key="2">
    <source>
        <dbReference type="EMBL" id="KAG2250325.1"/>
    </source>
</evidence>
<dbReference type="AlphaFoldDB" id="A0A8X7PFG8"/>
<dbReference type="Proteomes" id="UP000886595">
    <property type="component" value="Unassembled WGS sequence"/>
</dbReference>
<feature type="transmembrane region" description="Helical" evidence="1">
    <location>
        <begin position="62"/>
        <end position="79"/>
    </location>
</feature>
<gene>
    <name evidence="2" type="ORF">Bca52824_080461</name>
</gene>
<dbReference type="EMBL" id="JAAMPC010000016">
    <property type="protein sequence ID" value="KAG2250325.1"/>
    <property type="molecule type" value="Genomic_DNA"/>
</dbReference>
<proteinExistence type="predicted"/>
<sequence>MRGNRRECNRFETGDNAKLKTIITLHEPLPMSSSATVSGDTPYLSVMSVGLSPFYFEARIRWFSFIFATVVIPLFWGVVS</sequence>
<keyword evidence="3" id="KW-1185">Reference proteome</keyword>
<evidence type="ECO:0000256" key="1">
    <source>
        <dbReference type="SAM" id="Phobius"/>
    </source>
</evidence>
<keyword evidence="1" id="KW-0812">Transmembrane</keyword>
<reference evidence="2 3" key="1">
    <citation type="submission" date="2020-02" db="EMBL/GenBank/DDBJ databases">
        <authorList>
            <person name="Ma Q."/>
            <person name="Huang Y."/>
            <person name="Song X."/>
            <person name="Pei D."/>
        </authorList>
    </citation>
    <scope>NUCLEOTIDE SEQUENCE [LARGE SCALE GENOMIC DNA]</scope>
    <source>
        <strain evidence="2">Sxm20200214</strain>
        <tissue evidence="2">Leaf</tissue>
    </source>
</reference>
<accession>A0A8X7PFG8</accession>
<organism evidence="2 3">
    <name type="scientific">Brassica carinata</name>
    <name type="common">Ethiopian mustard</name>
    <name type="synonym">Abyssinian cabbage</name>
    <dbReference type="NCBI Taxonomy" id="52824"/>
    <lineage>
        <taxon>Eukaryota</taxon>
        <taxon>Viridiplantae</taxon>
        <taxon>Streptophyta</taxon>
        <taxon>Embryophyta</taxon>
        <taxon>Tracheophyta</taxon>
        <taxon>Spermatophyta</taxon>
        <taxon>Magnoliopsida</taxon>
        <taxon>eudicotyledons</taxon>
        <taxon>Gunneridae</taxon>
        <taxon>Pentapetalae</taxon>
        <taxon>rosids</taxon>
        <taxon>malvids</taxon>
        <taxon>Brassicales</taxon>
        <taxon>Brassicaceae</taxon>
        <taxon>Brassiceae</taxon>
        <taxon>Brassica</taxon>
    </lineage>
</organism>
<keyword evidence="1" id="KW-0472">Membrane</keyword>
<evidence type="ECO:0000313" key="3">
    <source>
        <dbReference type="Proteomes" id="UP000886595"/>
    </source>
</evidence>
<comment type="caution">
    <text evidence="2">The sequence shown here is derived from an EMBL/GenBank/DDBJ whole genome shotgun (WGS) entry which is preliminary data.</text>
</comment>
<keyword evidence="1" id="KW-1133">Transmembrane helix</keyword>